<dbReference type="EMBL" id="QWLA01000023">
    <property type="protein sequence ID" value="RIH87051.1"/>
    <property type="molecule type" value="Genomic_DNA"/>
</dbReference>
<gene>
    <name evidence="4" type="primary">mshD_2</name>
    <name evidence="4" type="ORF">Mrose_01485</name>
</gene>
<keyword evidence="1 4" id="KW-0808">Transferase</keyword>
<dbReference type="InterPro" id="IPR050832">
    <property type="entry name" value="Bact_Acetyltransf"/>
</dbReference>
<name>A0A399EXQ1_9DEIN</name>
<reference evidence="4 5" key="1">
    <citation type="submission" date="2018-08" db="EMBL/GenBank/DDBJ databases">
        <title>Meiothermus roseus NBRC 110900 genome sequencing project.</title>
        <authorList>
            <person name="Da Costa M.S."/>
            <person name="Albuquerque L."/>
            <person name="Raposo P."/>
            <person name="Froufe H.J.C."/>
            <person name="Barroso C.S."/>
            <person name="Egas C."/>
        </authorList>
    </citation>
    <scope>NUCLEOTIDE SEQUENCE [LARGE SCALE GENOMIC DNA]</scope>
    <source>
        <strain evidence="4 5">NBRC 110900</strain>
    </source>
</reference>
<comment type="caution">
    <text evidence="4">The sequence shown here is derived from an EMBL/GenBank/DDBJ whole genome shotgun (WGS) entry which is preliminary data.</text>
</comment>
<evidence type="ECO:0000259" key="3">
    <source>
        <dbReference type="PROSITE" id="PS51186"/>
    </source>
</evidence>
<dbReference type="InterPro" id="IPR016181">
    <property type="entry name" value="Acyl_CoA_acyltransferase"/>
</dbReference>
<dbReference type="Gene3D" id="3.40.630.30">
    <property type="match status" value="1"/>
</dbReference>
<protein>
    <submittedName>
        <fullName evidence="4">Mycothiol acetyltransferase</fullName>
        <ecNumber evidence="4">2.3.1.189</ecNumber>
    </submittedName>
</protein>
<sequence>MIKIRPVTKPADFPIIAQVLTAVDPEWPVTPEMVERWDQQRNPKYHSADFVAEYADAGVVAVAGLGEDDWAWEEGKYWLNVRVHPDFRSKGIGSALYEHLMNHLQTQAPVAPKKVLCMFGEDKPETRAFVEKRGFVLEWKRYESRLQTQGFDFAPYAHIEARVREAGLEIRSLAELMTADPEAARKLWELDWILFQDVPMGVTFTKREFEQWMKEELDDPHFVKEASFVALDPKRHDPLTGHFVGYTSLMNNPAGFWVIGMTGVLREYRGKGLAKALKLRGMRYVQANGGGEIRTFNDPPNFVMYGMNLAIGFEPYPSRLRYMKRLDGQPVEPFDESKYRRGLEERVYERAEG</sequence>
<keyword evidence="2 4" id="KW-0012">Acyltransferase</keyword>
<dbReference type="Pfam" id="PF00583">
    <property type="entry name" value="Acetyltransf_1"/>
    <property type="match status" value="2"/>
</dbReference>
<dbReference type="PANTHER" id="PTHR43877:SF6">
    <property type="entry name" value="GCN5-RELATED N-ACETYLTRANSFERASE"/>
    <property type="match status" value="1"/>
</dbReference>
<evidence type="ECO:0000256" key="1">
    <source>
        <dbReference type="ARBA" id="ARBA00022679"/>
    </source>
</evidence>
<dbReference type="PANTHER" id="PTHR43877">
    <property type="entry name" value="AMINOALKYLPHOSPHONATE N-ACETYLTRANSFERASE-RELATED-RELATED"/>
    <property type="match status" value="1"/>
</dbReference>
<proteinExistence type="predicted"/>
<dbReference type="AlphaFoldDB" id="A0A399EXQ1"/>
<evidence type="ECO:0000313" key="5">
    <source>
        <dbReference type="Proteomes" id="UP000265341"/>
    </source>
</evidence>
<dbReference type="CDD" id="cd04301">
    <property type="entry name" value="NAT_SF"/>
    <property type="match status" value="2"/>
</dbReference>
<accession>A0A399EXQ1</accession>
<dbReference type="GO" id="GO:0035447">
    <property type="term" value="F:mycothiol synthase activity"/>
    <property type="evidence" value="ECO:0007669"/>
    <property type="project" value="UniProtKB-EC"/>
</dbReference>
<dbReference type="PROSITE" id="PS51186">
    <property type="entry name" value="GNAT"/>
    <property type="match status" value="2"/>
</dbReference>
<dbReference type="Proteomes" id="UP000265341">
    <property type="component" value="Unassembled WGS sequence"/>
</dbReference>
<organism evidence="4 5">
    <name type="scientific">Calidithermus roseus</name>
    <dbReference type="NCBI Taxonomy" id="1644118"/>
    <lineage>
        <taxon>Bacteria</taxon>
        <taxon>Thermotogati</taxon>
        <taxon>Deinococcota</taxon>
        <taxon>Deinococci</taxon>
        <taxon>Thermales</taxon>
        <taxon>Thermaceae</taxon>
        <taxon>Calidithermus</taxon>
    </lineage>
</organism>
<keyword evidence="5" id="KW-1185">Reference proteome</keyword>
<feature type="domain" description="N-acetyltransferase" evidence="3">
    <location>
        <begin position="2"/>
        <end position="158"/>
    </location>
</feature>
<dbReference type="SUPFAM" id="SSF55729">
    <property type="entry name" value="Acyl-CoA N-acyltransferases (Nat)"/>
    <property type="match status" value="2"/>
</dbReference>
<evidence type="ECO:0000313" key="4">
    <source>
        <dbReference type="EMBL" id="RIH87051.1"/>
    </source>
</evidence>
<dbReference type="RefSeq" id="WP_119276990.1">
    <property type="nucleotide sequence ID" value="NZ_QWLA01000023.1"/>
</dbReference>
<dbReference type="OrthoDB" id="24907at2"/>
<evidence type="ECO:0000256" key="2">
    <source>
        <dbReference type="ARBA" id="ARBA00023315"/>
    </source>
</evidence>
<feature type="domain" description="N-acetyltransferase" evidence="3">
    <location>
        <begin position="168"/>
        <end position="341"/>
    </location>
</feature>
<dbReference type="InterPro" id="IPR000182">
    <property type="entry name" value="GNAT_dom"/>
</dbReference>
<dbReference type="EC" id="2.3.1.189" evidence="4"/>